<gene>
    <name evidence="8" type="ORF">HF086_003710</name>
</gene>
<dbReference type="GO" id="GO:0050660">
    <property type="term" value="F:flavin adenine dinucleotide binding"/>
    <property type="evidence" value="ECO:0007669"/>
    <property type="project" value="InterPro"/>
</dbReference>
<evidence type="ECO:0000256" key="2">
    <source>
        <dbReference type="ARBA" id="ARBA00010790"/>
    </source>
</evidence>
<dbReference type="SUPFAM" id="SSF54373">
    <property type="entry name" value="FAD-linked reductases, C-terminal domain"/>
    <property type="match status" value="1"/>
</dbReference>
<evidence type="ECO:0000313" key="8">
    <source>
        <dbReference type="EMBL" id="KAH9631274.1"/>
    </source>
</evidence>
<dbReference type="Gene3D" id="3.50.50.60">
    <property type="entry name" value="FAD/NAD(P)-binding domain"/>
    <property type="match status" value="1"/>
</dbReference>
<dbReference type="InterPro" id="IPR007867">
    <property type="entry name" value="GMC_OxRtase_C"/>
</dbReference>
<organism evidence="8 9">
    <name type="scientific">Spodoptera exigua</name>
    <name type="common">Beet armyworm</name>
    <name type="synonym">Noctua fulgens</name>
    <dbReference type="NCBI Taxonomy" id="7107"/>
    <lineage>
        <taxon>Eukaryota</taxon>
        <taxon>Metazoa</taxon>
        <taxon>Ecdysozoa</taxon>
        <taxon>Arthropoda</taxon>
        <taxon>Hexapoda</taxon>
        <taxon>Insecta</taxon>
        <taxon>Pterygota</taxon>
        <taxon>Neoptera</taxon>
        <taxon>Endopterygota</taxon>
        <taxon>Lepidoptera</taxon>
        <taxon>Glossata</taxon>
        <taxon>Ditrysia</taxon>
        <taxon>Noctuoidea</taxon>
        <taxon>Noctuidae</taxon>
        <taxon>Amphipyrinae</taxon>
        <taxon>Spodoptera</taxon>
    </lineage>
</organism>
<comment type="similarity">
    <text evidence="2 6">Belongs to the GMC oxidoreductase family.</text>
</comment>
<proteinExistence type="inferred from homology"/>
<accession>A0A922M6J4</accession>
<evidence type="ECO:0000256" key="1">
    <source>
        <dbReference type="ARBA" id="ARBA00001974"/>
    </source>
</evidence>
<dbReference type="Gene3D" id="3.30.560.10">
    <property type="entry name" value="Glucose Oxidase, domain 3"/>
    <property type="match status" value="1"/>
</dbReference>
<evidence type="ECO:0000256" key="6">
    <source>
        <dbReference type="RuleBase" id="RU003968"/>
    </source>
</evidence>
<dbReference type="AlphaFoldDB" id="A0A922M6J4"/>
<comment type="caution">
    <text evidence="8">The sequence shown here is derived from an EMBL/GenBank/DDBJ whole genome shotgun (WGS) entry which is preliminary data.</text>
</comment>
<keyword evidence="4 5" id="KW-0274">FAD</keyword>
<evidence type="ECO:0000256" key="5">
    <source>
        <dbReference type="PIRSR" id="PIRSR000137-2"/>
    </source>
</evidence>
<dbReference type="InterPro" id="IPR012132">
    <property type="entry name" value="GMC_OxRdtase"/>
</dbReference>
<dbReference type="PANTHER" id="PTHR11552">
    <property type="entry name" value="GLUCOSE-METHANOL-CHOLINE GMC OXIDOREDUCTASE"/>
    <property type="match status" value="1"/>
</dbReference>
<feature type="binding site" evidence="5">
    <location>
        <position position="269"/>
    </location>
    <ligand>
        <name>FAD</name>
        <dbReference type="ChEBI" id="CHEBI:57692"/>
    </ligand>
</feature>
<dbReference type="EMBL" id="JACEFF010000767">
    <property type="protein sequence ID" value="KAH9631274.1"/>
    <property type="molecule type" value="Genomic_DNA"/>
</dbReference>
<dbReference type="PROSITE" id="PS00623">
    <property type="entry name" value="GMC_OXRED_1"/>
    <property type="match status" value="1"/>
</dbReference>
<dbReference type="Proteomes" id="UP000814243">
    <property type="component" value="Unassembled WGS sequence"/>
</dbReference>
<dbReference type="InterPro" id="IPR036188">
    <property type="entry name" value="FAD/NAD-bd_sf"/>
</dbReference>
<reference evidence="8" key="1">
    <citation type="journal article" date="2021" name="G3 (Bethesda)">
        <title>Genome and transcriptome analysis of the beet armyworm Spodoptera exigua reveals targets for pest control. .</title>
        <authorList>
            <person name="Simon S."/>
            <person name="Breeschoten T."/>
            <person name="Jansen H.J."/>
            <person name="Dirks R.P."/>
            <person name="Schranz M.E."/>
            <person name="Ros V.I.D."/>
        </authorList>
    </citation>
    <scope>NUCLEOTIDE SEQUENCE</scope>
    <source>
        <strain evidence="8">TB_SE_WUR_2020</strain>
    </source>
</reference>
<comment type="cofactor">
    <cofactor evidence="1 5">
        <name>FAD</name>
        <dbReference type="ChEBI" id="CHEBI:57692"/>
    </cofactor>
</comment>
<dbReference type="SUPFAM" id="SSF51905">
    <property type="entry name" value="FAD/NAD(P)-binding domain"/>
    <property type="match status" value="1"/>
</dbReference>
<dbReference type="PIRSF" id="PIRSF000137">
    <property type="entry name" value="Alcohol_oxidase"/>
    <property type="match status" value="1"/>
</dbReference>
<evidence type="ECO:0000313" key="9">
    <source>
        <dbReference type="Proteomes" id="UP000814243"/>
    </source>
</evidence>
<name>A0A922M6J4_SPOEX</name>
<keyword evidence="3 6" id="KW-0285">Flavoprotein</keyword>
<evidence type="ECO:0000256" key="3">
    <source>
        <dbReference type="ARBA" id="ARBA00022630"/>
    </source>
</evidence>
<feature type="binding site" evidence="5">
    <location>
        <position position="135"/>
    </location>
    <ligand>
        <name>FAD</name>
        <dbReference type="ChEBI" id="CHEBI:57692"/>
    </ligand>
</feature>
<dbReference type="PANTHER" id="PTHR11552:SF147">
    <property type="entry name" value="CHOLINE DEHYDROGENASE, MITOCHONDRIAL"/>
    <property type="match status" value="1"/>
</dbReference>
<dbReference type="InterPro" id="IPR000172">
    <property type="entry name" value="GMC_OxRdtase_N"/>
</dbReference>
<evidence type="ECO:0000259" key="7">
    <source>
        <dbReference type="PROSITE" id="PS00623"/>
    </source>
</evidence>
<sequence length="583" mass="64730">MYSVAVINIINLIQTGLSYLALAQFSAYLWPQDAVVQDGATFDYIIVGAGTAGNVLANRLTEDNNVNVLLIEAGGDAPVDVVVSIDIMRRVPGCTLFLKQSNYDWNYTTEDYTIPKKCHQKTYHEPSSGKMLGGTSSLNYMLYSRGHPTDYDNWATITNDETWKWENVLPYFKKSERIEDPDFLLTGDMANHGSEGFVGLTKESRTQTENILKSFNELGHDVIDDSTQGLGYSNPWIYIGKGGRQSSALTYLTPIKDRENLHLLKKAHVTKIIFDKNKNAEGVEVILDDGKTIHIKAAKEVILSSGTFGSAKILLLSGIGPKEELKSKNIDCISDLPVGKNLQDHTGVVLMHSMEKAERLITNPNKHPSAPVVGYATLDKSHKHPDYQTMSFYAHSRLVLYFCSFAYKLSYEICDKIFTSSFGKYNLFTEIVNLNPKSKGEVTLRSSHPMDPPIIKTGYLANEDDIDHLVKFTKLVLPIVNTTYFKSIGAETLDPTLDNCSDFEKGTDDYWKCYASCMFSGLSNYVGTCAMGSVVDGRLKVLGVQRLRVVDASVMPVITRGNTAGPTTMIAEKAADFIKEKEN</sequence>
<dbReference type="GO" id="GO:0016614">
    <property type="term" value="F:oxidoreductase activity, acting on CH-OH group of donors"/>
    <property type="evidence" value="ECO:0007669"/>
    <property type="project" value="InterPro"/>
</dbReference>
<feature type="domain" description="Glucose-methanol-choline oxidoreductase N-terminal" evidence="7">
    <location>
        <begin position="129"/>
        <end position="152"/>
    </location>
</feature>
<dbReference type="Pfam" id="PF00732">
    <property type="entry name" value="GMC_oxred_N"/>
    <property type="match status" value="1"/>
</dbReference>
<protein>
    <recommendedName>
        <fullName evidence="7">Glucose-methanol-choline oxidoreductase N-terminal domain-containing protein</fullName>
    </recommendedName>
</protein>
<evidence type="ECO:0000256" key="4">
    <source>
        <dbReference type="ARBA" id="ARBA00022827"/>
    </source>
</evidence>
<dbReference type="Pfam" id="PF05199">
    <property type="entry name" value="GMC_oxred_C"/>
    <property type="match status" value="1"/>
</dbReference>